<protein>
    <submittedName>
        <fullName evidence="1">Uncharacterized protein</fullName>
    </submittedName>
</protein>
<name>A0ACB9QVA0_9MYRT</name>
<sequence length="131" mass="14735">MLLSPRLLDDQQIEASGKRFTRCSITSTVSSSSRRRSPPSDVKDSFLRYSGGDQLMSPDQFRLFLSDHQGHSEVDMADAERAIDQVLHNKSQQSGGTTGMDLQGFFHYLLRDDLNGPVLSQALRWKTAFLE</sequence>
<evidence type="ECO:0000313" key="1">
    <source>
        <dbReference type="EMBL" id="KAI4370540.1"/>
    </source>
</evidence>
<proteinExistence type="predicted"/>
<dbReference type="Proteomes" id="UP001057402">
    <property type="component" value="Chromosome 5"/>
</dbReference>
<evidence type="ECO:0000313" key="2">
    <source>
        <dbReference type="Proteomes" id="UP001057402"/>
    </source>
</evidence>
<comment type="caution">
    <text evidence="1">The sequence shown here is derived from an EMBL/GenBank/DDBJ whole genome shotgun (WGS) entry which is preliminary data.</text>
</comment>
<organism evidence="1 2">
    <name type="scientific">Melastoma candidum</name>
    <dbReference type="NCBI Taxonomy" id="119954"/>
    <lineage>
        <taxon>Eukaryota</taxon>
        <taxon>Viridiplantae</taxon>
        <taxon>Streptophyta</taxon>
        <taxon>Embryophyta</taxon>
        <taxon>Tracheophyta</taxon>
        <taxon>Spermatophyta</taxon>
        <taxon>Magnoliopsida</taxon>
        <taxon>eudicotyledons</taxon>
        <taxon>Gunneridae</taxon>
        <taxon>Pentapetalae</taxon>
        <taxon>rosids</taxon>
        <taxon>malvids</taxon>
        <taxon>Myrtales</taxon>
        <taxon>Melastomataceae</taxon>
        <taxon>Melastomatoideae</taxon>
        <taxon>Melastomateae</taxon>
        <taxon>Melastoma</taxon>
    </lineage>
</organism>
<reference evidence="2" key="1">
    <citation type="journal article" date="2023" name="Front. Plant Sci.">
        <title>Chromosomal-level genome assembly of Melastoma candidum provides insights into trichome evolution.</title>
        <authorList>
            <person name="Zhong Y."/>
            <person name="Wu W."/>
            <person name="Sun C."/>
            <person name="Zou P."/>
            <person name="Liu Y."/>
            <person name="Dai S."/>
            <person name="Zhou R."/>
        </authorList>
    </citation>
    <scope>NUCLEOTIDE SEQUENCE [LARGE SCALE GENOMIC DNA]</scope>
</reference>
<dbReference type="EMBL" id="CM042884">
    <property type="protein sequence ID" value="KAI4370540.1"/>
    <property type="molecule type" value="Genomic_DNA"/>
</dbReference>
<keyword evidence="2" id="KW-1185">Reference proteome</keyword>
<accession>A0ACB9QVA0</accession>
<gene>
    <name evidence="1" type="ORF">MLD38_018886</name>
</gene>